<gene>
    <name evidence="1" type="ORF">DF196_09995</name>
</gene>
<protein>
    <recommendedName>
        <fullName evidence="3">DNA-binding protein</fullName>
    </recommendedName>
</protein>
<reference evidence="1 2" key="1">
    <citation type="journal article" date="2018" name="Int. J. Syst. Evol. Microbiol.">
        <title>Bifidobacterium callitrichidarum sp. nov. from the faeces of the emperor tamarin (Saguinus imperator).</title>
        <authorList>
            <person name="Modesto M."/>
            <person name="Michelini S."/>
            <person name="Sansosti M.C."/>
            <person name="De Filippo C."/>
            <person name="Cavalieri D."/>
            <person name="Qvirist L."/>
            <person name="Andlid T."/>
            <person name="Spiezio C."/>
            <person name="Sandri C."/>
            <person name="Pascarelli S."/>
            <person name="Sgorbati B."/>
            <person name="Mattarelli P."/>
        </authorList>
    </citation>
    <scope>NUCLEOTIDE SEQUENCE [LARGE SCALE GENOMIC DNA]</scope>
    <source>
        <strain evidence="1 2">TRI 5</strain>
    </source>
</reference>
<accession>A0A2U2N419</accession>
<dbReference type="EMBL" id="QFFM01000022">
    <property type="protein sequence ID" value="PWG63840.1"/>
    <property type="molecule type" value="Genomic_DNA"/>
</dbReference>
<name>A0A2U2N419_9BIFI</name>
<organism evidence="1 2">
    <name type="scientific">Bifidobacterium callitrichidarum</name>
    <dbReference type="NCBI Taxonomy" id="2052941"/>
    <lineage>
        <taxon>Bacteria</taxon>
        <taxon>Bacillati</taxon>
        <taxon>Actinomycetota</taxon>
        <taxon>Actinomycetes</taxon>
        <taxon>Bifidobacteriales</taxon>
        <taxon>Bifidobacteriaceae</taxon>
        <taxon>Bifidobacterium</taxon>
    </lineage>
</organism>
<dbReference type="OrthoDB" id="9914013at2"/>
<dbReference type="RefSeq" id="WP_109057685.1">
    <property type="nucleotide sequence ID" value="NZ_QFFM01000022.1"/>
</dbReference>
<sequence length="79" mass="9049">MTVAHIVFSARQLEQAQALPRRCMDTVIASATDTPVSYWRTLRAEGVGPDYLTTVNGRVFYKRESVLNYIHAHLWRPES</sequence>
<keyword evidence="2" id="KW-1185">Reference proteome</keyword>
<evidence type="ECO:0000313" key="2">
    <source>
        <dbReference type="Proteomes" id="UP000245876"/>
    </source>
</evidence>
<evidence type="ECO:0008006" key="3">
    <source>
        <dbReference type="Google" id="ProtNLM"/>
    </source>
</evidence>
<proteinExistence type="predicted"/>
<comment type="caution">
    <text evidence="1">The sequence shown here is derived from an EMBL/GenBank/DDBJ whole genome shotgun (WGS) entry which is preliminary data.</text>
</comment>
<dbReference type="Proteomes" id="UP000245876">
    <property type="component" value="Unassembled WGS sequence"/>
</dbReference>
<evidence type="ECO:0000313" key="1">
    <source>
        <dbReference type="EMBL" id="PWG63840.1"/>
    </source>
</evidence>
<dbReference type="AlphaFoldDB" id="A0A2U2N419"/>